<feature type="transmembrane region" description="Helical" evidence="6">
    <location>
        <begin position="442"/>
        <end position="462"/>
    </location>
</feature>
<evidence type="ECO:0000256" key="2">
    <source>
        <dbReference type="ARBA" id="ARBA00022692"/>
    </source>
</evidence>
<evidence type="ECO:0000259" key="7">
    <source>
        <dbReference type="PROSITE" id="PS50850"/>
    </source>
</evidence>
<dbReference type="InterPro" id="IPR020846">
    <property type="entry name" value="MFS_dom"/>
</dbReference>
<dbReference type="PANTHER" id="PTHR42718">
    <property type="entry name" value="MAJOR FACILITATOR SUPERFAMILY MULTIDRUG TRANSPORTER MFSC"/>
    <property type="match status" value="1"/>
</dbReference>
<evidence type="ECO:0000256" key="3">
    <source>
        <dbReference type="ARBA" id="ARBA00022989"/>
    </source>
</evidence>
<comment type="subcellular location">
    <subcellularLocation>
        <location evidence="1">Cell membrane</location>
        <topology evidence="1">Multi-pass membrane protein</topology>
    </subcellularLocation>
</comment>
<organism evidence="8 9">
    <name type="scientific">Actinomadura nitritigenes</name>
    <dbReference type="NCBI Taxonomy" id="134602"/>
    <lineage>
        <taxon>Bacteria</taxon>
        <taxon>Bacillati</taxon>
        <taxon>Actinomycetota</taxon>
        <taxon>Actinomycetes</taxon>
        <taxon>Streptosporangiales</taxon>
        <taxon>Thermomonosporaceae</taxon>
        <taxon>Actinomadura</taxon>
    </lineage>
</organism>
<feature type="transmembrane region" description="Helical" evidence="6">
    <location>
        <begin position="76"/>
        <end position="96"/>
    </location>
</feature>
<feature type="region of interest" description="Disordered" evidence="5">
    <location>
        <begin position="467"/>
        <end position="488"/>
    </location>
</feature>
<feature type="transmembrane region" description="Helical" evidence="6">
    <location>
        <begin position="274"/>
        <end position="294"/>
    </location>
</feature>
<feature type="compositionally biased region" description="Pro residues" evidence="5">
    <location>
        <begin position="467"/>
        <end position="476"/>
    </location>
</feature>
<keyword evidence="3 6" id="KW-1133">Transmembrane helix</keyword>
<dbReference type="EMBL" id="JAGEOK010000038">
    <property type="protein sequence ID" value="MBO2443889.1"/>
    <property type="molecule type" value="Genomic_DNA"/>
</dbReference>
<protein>
    <submittedName>
        <fullName evidence="8">MFS transporter</fullName>
    </submittedName>
</protein>
<dbReference type="SUPFAM" id="SSF103473">
    <property type="entry name" value="MFS general substrate transporter"/>
    <property type="match status" value="1"/>
</dbReference>
<feature type="transmembrane region" description="Helical" evidence="6">
    <location>
        <begin position="331"/>
        <end position="352"/>
    </location>
</feature>
<dbReference type="InterPro" id="IPR036259">
    <property type="entry name" value="MFS_trans_sf"/>
</dbReference>
<accession>A0ABS3RE64</accession>
<dbReference type="InterPro" id="IPR011701">
    <property type="entry name" value="MFS"/>
</dbReference>
<dbReference type="CDD" id="cd17321">
    <property type="entry name" value="MFS_MMR_MDR_like"/>
    <property type="match status" value="1"/>
</dbReference>
<dbReference type="PROSITE" id="PS50850">
    <property type="entry name" value="MFS"/>
    <property type="match status" value="1"/>
</dbReference>
<keyword evidence="4 6" id="KW-0472">Membrane</keyword>
<keyword evidence="2 6" id="KW-0812">Transmembrane</keyword>
<reference evidence="8 9" key="1">
    <citation type="submission" date="2021-03" db="EMBL/GenBank/DDBJ databases">
        <authorList>
            <person name="Kanchanasin P."/>
            <person name="Saeng-In P."/>
            <person name="Phongsopitanun W."/>
            <person name="Yuki M."/>
            <person name="Kudo T."/>
            <person name="Ohkuma M."/>
            <person name="Tanasupawat S."/>
        </authorList>
    </citation>
    <scope>NUCLEOTIDE SEQUENCE [LARGE SCALE GENOMIC DNA]</scope>
    <source>
        <strain evidence="8 9">L46</strain>
    </source>
</reference>
<feature type="transmembrane region" description="Helical" evidence="6">
    <location>
        <begin position="44"/>
        <end position="64"/>
    </location>
</feature>
<feature type="transmembrane region" description="Helical" evidence="6">
    <location>
        <begin position="108"/>
        <end position="129"/>
    </location>
</feature>
<evidence type="ECO:0000313" key="8">
    <source>
        <dbReference type="EMBL" id="MBO2443889.1"/>
    </source>
</evidence>
<feature type="transmembrane region" description="Helical" evidence="6">
    <location>
        <begin position="226"/>
        <end position="247"/>
    </location>
</feature>
<feature type="transmembrane region" description="Helical" evidence="6">
    <location>
        <begin position="169"/>
        <end position="189"/>
    </location>
</feature>
<feature type="transmembrane region" description="Helical" evidence="6">
    <location>
        <begin position="364"/>
        <end position="389"/>
    </location>
</feature>
<evidence type="ECO:0000313" key="9">
    <source>
        <dbReference type="Proteomes" id="UP000666915"/>
    </source>
</evidence>
<feature type="transmembrane region" description="Helical" evidence="6">
    <location>
        <begin position="9"/>
        <end position="32"/>
    </location>
</feature>
<feature type="transmembrane region" description="Helical" evidence="6">
    <location>
        <begin position="306"/>
        <end position="324"/>
    </location>
</feature>
<comment type="caution">
    <text evidence="8">The sequence shown here is derived from an EMBL/GenBank/DDBJ whole genome shotgun (WGS) entry which is preliminary data.</text>
</comment>
<evidence type="ECO:0000256" key="5">
    <source>
        <dbReference type="SAM" id="MobiDB-lite"/>
    </source>
</evidence>
<dbReference type="Pfam" id="PF07690">
    <property type="entry name" value="MFS_1"/>
    <property type="match status" value="1"/>
</dbReference>
<feature type="transmembrane region" description="Helical" evidence="6">
    <location>
        <begin position="201"/>
        <end position="220"/>
    </location>
</feature>
<proteinExistence type="predicted"/>
<sequence>MTSGKHGRLILPVILSATFMVSFDYMVVNVATPSLQRDLHAGPVALELVIAGYAFTYASGMVTGGRLGDLFGHRRLFLVGMAAFTAASLLCGLAQSPVQLVAARLLQGLTGAAMVPQVLALISAALPAADRPRAMAWYGVVLGGGGVAGQIGGGLLLQADPLGLGWRTIFLVNVPVGAAALALAARSLPGTRSDRRPRLDPAGAAGISGALALALVPLAMGREQGWPAWTWISLGASVPVLAATLWWERRLARTGGEPLLDLGLFRARSFDLGLALNVAFLASFGSMNVVLTMLLQGGLRLTPLEAGLEFGPMAVLTMVASLFGRPLVARFGLKVLVCGTVVSALGVLAMAAELHVLGGDVTAPWLLAPLGLVGLGGGLTLPSVIGAVMSGIRPAQAGAASGVLSTAQQFSGATGVAVLGAIFFAALGAHPGRAAFASAAESAIWADFALTVAAVVLAGLFLRPAAPAPAPAPSPVVPEREPLLDKRV</sequence>
<feature type="compositionally biased region" description="Basic and acidic residues" evidence="5">
    <location>
        <begin position="478"/>
        <end position="488"/>
    </location>
</feature>
<evidence type="ECO:0000256" key="6">
    <source>
        <dbReference type="SAM" id="Phobius"/>
    </source>
</evidence>
<dbReference type="RefSeq" id="WP_208272201.1">
    <property type="nucleotide sequence ID" value="NZ_BAAAGM010000062.1"/>
</dbReference>
<dbReference type="Proteomes" id="UP000666915">
    <property type="component" value="Unassembled WGS sequence"/>
</dbReference>
<dbReference type="Gene3D" id="1.20.1720.10">
    <property type="entry name" value="Multidrug resistance protein D"/>
    <property type="match status" value="1"/>
</dbReference>
<evidence type="ECO:0000256" key="4">
    <source>
        <dbReference type="ARBA" id="ARBA00023136"/>
    </source>
</evidence>
<keyword evidence="9" id="KW-1185">Reference proteome</keyword>
<dbReference type="PANTHER" id="PTHR42718:SF39">
    <property type="entry name" value="ACTINORHODIN TRANSPORTER-RELATED"/>
    <property type="match status" value="1"/>
</dbReference>
<gene>
    <name evidence="8" type="ORF">J4557_40850</name>
</gene>
<dbReference type="Gene3D" id="1.20.1250.20">
    <property type="entry name" value="MFS general substrate transporter like domains"/>
    <property type="match status" value="1"/>
</dbReference>
<evidence type="ECO:0000256" key="1">
    <source>
        <dbReference type="ARBA" id="ARBA00004651"/>
    </source>
</evidence>
<feature type="transmembrane region" description="Helical" evidence="6">
    <location>
        <begin position="136"/>
        <end position="157"/>
    </location>
</feature>
<feature type="transmembrane region" description="Helical" evidence="6">
    <location>
        <begin position="410"/>
        <end position="430"/>
    </location>
</feature>
<feature type="domain" description="Major facilitator superfamily (MFS) profile" evidence="7">
    <location>
        <begin position="10"/>
        <end position="467"/>
    </location>
</feature>
<name>A0ABS3RE64_9ACTN</name>